<gene>
    <name evidence="6" type="ORF">BU14_1358s0002</name>
</gene>
<evidence type="ECO:0000256" key="4">
    <source>
        <dbReference type="SAM" id="MobiDB-lite"/>
    </source>
</evidence>
<dbReference type="Proteomes" id="UP000218209">
    <property type="component" value="Unassembled WGS sequence"/>
</dbReference>
<feature type="region of interest" description="Disordered" evidence="4">
    <location>
        <begin position="725"/>
        <end position="780"/>
    </location>
</feature>
<dbReference type="InterPro" id="IPR050511">
    <property type="entry name" value="AMPK_gamma/SDS23_families"/>
</dbReference>
<evidence type="ECO:0000313" key="6">
    <source>
        <dbReference type="EMBL" id="OSX69603.1"/>
    </source>
</evidence>
<dbReference type="SMART" id="SM00116">
    <property type="entry name" value="CBS"/>
    <property type="match status" value="4"/>
</dbReference>
<protein>
    <recommendedName>
        <fullName evidence="5">CBS domain-containing protein</fullName>
    </recommendedName>
</protein>
<feature type="domain" description="CBS" evidence="5">
    <location>
        <begin position="666"/>
        <end position="714"/>
    </location>
</feature>
<evidence type="ECO:0000313" key="7">
    <source>
        <dbReference type="Proteomes" id="UP000218209"/>
    </source>
</evidence>
<feature type="compositionally biased region" description="Low complexity" evidence="4">
    <location>
        <begin position="70"/>
        <end position="111"/>
    </location>
</feature>
<evidence type="ECO:0000256" key="3">
    <source>
        <dbReference type="ARBA" id="ARBA00023122"/>
    </source>
</evidence>
<feature type="compositionally biased region" description="Low complexity" evidence="4">
    <location>
        <begin position="238"/>
        <end position="250"/>
    </location>
</feature>
<dbReference type="Gene3D" id="3.10.580.10">
    <property type="entry name" value="CBS-domain"/>
    <property type="match status" value="3"/>
</dbReference>
<dbReference type="PANTHER" id="PTHR13780:SF35">
    <property type="entry name" value="LD22662P"/>
    <property type="match status" value="1"/>
</dbReference>
<feature type="region of interest" description="Disordered" evidence="4">
    <location>
        <begin position="576"/>
        <end position="601"/>
    </location>
</feature>
<dbReference type="EMBL" id="KV919475">
    <property type="protein sequence ID" value="OSX69603.1"/>
    <property type="molecule type" value="Genomic_DNA"/>
</dbReference>
<feature type="domain" description="CBS" evidence="5">
    <location>
        <begin position="797"/>
        <end position="845"/>
    </location>
</feature>
<evidence type="ECO:0000259" key="5">
    <source>
        <dbReference type="SMART" id="SM00116"/>
    </source>
</evidence>
<dbReference type="InterPro" id="IPR046342">
    <property type="entry name" value="CBS_dom_sf"/>
</dbReference>
<evidence type="ECO:0000256" key="2">
    <source>
        <dbReference type="ARBA" id="ARBA00022737"/>
    </source>
</evidence>
<proteinExistence type="inferred from homology"/>
<feature type="compositionally biased region" description="Low complexity" evidence="4">
    <location>
        <begin position="739"/>
        <end position="758"/>
    </location>
</feature>
<evidence type="ECO:0000256" key="1">
    <source>
        <dbReference type="ARBA" id="ARBA00006750"/>
    </source>
</evidence>
<keyword evidence="7" id="KW-1185">Reference proteome</keyword>
<dbReference type="AlphaFoldDB" id="A0A1X6NMM7"/>
<keyword evidence="2" id="KW-0677">Repeat</keyword>
<dbReference type="SUPFAM" id="SSF54631">
    <property type="entry name" value="CBS-domain pair"/>
    <property type="match status" value="2"/>
</dbReference>
<feature type="region of interest" description="Disordered" evidence="4">
    <location>
        <begin position="1"/>
        <end position="156"/>
    </location>
</feature>
<keyword evidence="3" id="KW-0129">CBS domain</keyword>
<comment type="similarity">
    <text evidence="1">Belongs to the 5'-AMP-activated protein kinase gamma subunit family.</text>
</comment>
<feature type="compositionally biased region" description="Low complexity" evidence="4">
    <location>
        <begin position="271"/>
        <end position="288"/>
    </location>
</feature>
<dbReference type="OrthoDB" id="449052at2759"/>
<organism evidence="6 7">
    <name type="scientific">Porphyra umbilicalis</name>
    <name type="common">Purple laver</name>
    <name type="synonym">Red alga</name>
    <dbReference type="NCBI Taxonomy" id="2786"/>
    <lineage>
        <taxon>Eukaryota</taxon>
        <taxon>Rhodophyta</taxon>
        <taxon>Bangiophyceae</taxon>
        <taxon>Bangiales</taxon>
        <taxon>Bangiaceae</taxon>
        <taxon>Porphyra</taxon>
    </lineage>
</organism>
<dbReference type="PANTHER" id="PTHR13780">
    <property type="entry name" value="AMP-ACTIVATED PROTEIN KINASE, GAMMA REGULATORY SUBUNIT"/>
    <property type="match status" value="1"/>
</dbReference>
<feature type="region of interest" description="Disordered" evidence="4">
    <location>
        <begin position="235"/>
        <end position="310"/>
    </location>
</feature>
<dbReference type="InterPro" id="IPR000644">
    <property type="entry name" value="CBS_dom"/>
</dbReference>
<feature type="compositionally biased region" description="Basic and acidic residues" evidence="4">
    <location>
        <begin position="759"/>
        <end position="772"/>
    </location>
</feature>
<feature type="domain" description="CBS" evidence="5">
    <location>
        <begin position="512"/>
        <end position="561"/>
    </location>
</feature>
<feature type="domain" description="CBS" evidence="5">
    <location>
        <begin position="420"/>
        <end position="469"/>
    </location>
</feature>
<accession>A0A1X6NMM7</accession>
<name>A0A1X6NMM7_PORUM</name>
<sequence>MARPLTHSANALMQVDASERSPSLRSVSPLPPSPAPSLMQHSLFSGGNRDNDMRISPALSSGGGSRFYEPQLPHQHQQQHAQHFPQQQQQQQQQSQQPQPQQRQQQQQQQQNRRRQHLRSDEHVNGHRRSYGPSLRSHPMPGYRTSEEYAAGPVPSSTSPMVYGVSPLSALGISSAPDSLHMSGQYSPPYVAHEVPQHVHGVPAGAYFPVSAPLPPLPPYSPHLQPFFFDVMAHPSAQQQHQQQLQQQQQQHHHQLHQQPQSHQSPHRHQQQQQQQQQQHVEPRQQPQQHDEQQPRQGQLHAPERRGQDPFYPFQYERQQRKQQAAAAAAAATATAAYYHLPPTPPQFPPSPPTGDWSSHAATATSVQRFEALAARTQVHHVNPEAYSGPRPPVVASARAELVSFLDRHPAHELVPDDGVVVIVEQSLQLGHAFCALAEHGKRVAMVLDSPADRLVGTLTVVDLVDCVADLLGRVPEYSIVATLSLHTVSSWKAAYGGGCSDVSTGEEGNGDFLHVSADVSLLTASRALLQAPSHHLALVDSVADGAVAVLCPRALLSFVHTDLLHSLSLAPHRCAAPVPSPSSSPPPRRRRRMGDGHGMSSPCCGNSPACGVGGAGGSAGSDVGMVTPILTPGQACSTGGRSGGSGATGLLSYSIGRLGIGTFHGIASVGAWGSMGAAVSTLHQWNLTVVPVLDGSGVLLEVFSASDLLRIFADVLLKDQLTPEDRGSTADHLGNTTSSVPSDAAAPSSRDVAPPAAGHREAPGARQRDHQPLGANFPLSSPIRDYMRATRPAGWALATCSRYESLGCVLERFRSTGHHTLFSVDSAGRLDGVVALVDVMRFLIV</sequence>
<reference evidence="6 7" key="1">
    <citation type="submission" date="2017-03" db="EMBL/GenBank/DDBJ databases">
        <title>WGS assembly of Porphyra umbilicalis.</title>
        <authorList>
            <person name="Brawley S.H."/>
            <person name="Blouin N.A."/>
            <person name="Ficko-Blean E."/>
            <person name="Wheeler G.L."/>
            <person name="Lohr M."/>
            <person name="Goodson H.V."/>
            <person name="Jenkins J.W."/>
            <person name="Blaby-Haas C.E."/>
            <person name="Helliwell K.E."/>
            <person name="Chan C."/>
            <person name="Marriage T."/>
            <person name="Bhattacharya D."/>
            <person name="Klein A.S."/>
            <person name="Badis Y."/>
            <person name="Brodie J."/>
            <person name="Cao Y."/>
            <person name="Collen J."/>
            <person name="Dittami S.M."/>
            <person name="Gachon C.M."/>
            <person name="Green B.R."/>
            <person name="Karpowicz S."/>
            <person name="Kim J.W."/>
            <person name="Kudahl U."/>
            <person name="Lin S."/>
            <person name="Michel G."/>
            <person name="Mittag M."/>
            <person name="Olson B.J."/>
            <person name="Pangilinan J."/>
            <person name="Peng Y."/>
            <person name="Qiu H."/>
            <person name="Shu S."/>
            <person name="Singer J.T."/>
            <person name="Smith A.G."/>
            <person name="Sprecher B.N."/>
            <person name="Wagner V."/>
            <person name="Wang W."/>
            <person name="Wang Z.-Y."/>
            <person name="Yan J."/>
            <person name="Yarish C."/>
            <person name="Zoeuner-Riek S."/>
            <person name="Zhuang Y."/>
            <person name="Zou Y."/>
            <person name="Lindquist E.A."/>
            <person name="Grimwood J."/>
            <person name="Barry K."/>
            <person name="Rokhsar D.S."/>
            <person name="Schmutz J."/>
            <person name="Stiller J.W."/>
            <person name="Grossman A.R."/>
            <person name="Prochnik S.E."/>
        </authorList>
    </citation>
    <scope>NUCLEOTIDE SEQUENCE [LARGE SCALE GENOMIC DNA]</scope>
    <source>
        <strain evidence="6">4086291</strain>
    </source>
</reference>